<feature type="region of interest" description="Disordered" evidence="3">
    <location>
        <begin position="297"/>
        <end position="318"/>
    </location>
</feature>
<evidence type="ECO:0000256" key="2">
    <source>
        <dbReference type="ARBA" id="ARBA00023002"/>
    </source>
</evidence>
<dbReference type="SUPFAM" id="SSF49503">
    <property type="entry name" value="Cupredoxins"/>
    <property type="match status" value="3"/>
</dbReference>
<feature type="domain" description="Plastocyanin-like" evidence="5">
    <location>
        <begin position="354"/>
        <end position="461"/>
    </location>
</feature>
<feature type="domain" description="Plastocyanin-like" evidence="4">
    <location>
        <begin position="161"/>
        <end position="272"/>
    </location>
</feature>
<gene>
    <name evidence="7" type="ORF">SAMN04488078_108215</name>
</gene>
<sequence>MPLKLTRRHFIASGTALATLGTPKVYAAGFDELRARVNEIQLLPEKYGQTQIWGFEGSAPGPEIRAVQGTQVQRRVFNDLPDPTSTHWHGIRIDNAMDGVAGLTQDPIQPGESFDYGFILPDAGTYWYHAHNRSFEQVARGLHGALIVEERSAIDIDHEEVLILDDWLVDPETAQIANTFGAMHDLSHAGRMGNYITTNGTYNLTRNVKRHDRLRLRLINAANARVFQLGLDGLEGWIVALDGMPLAQPKSVDGLLLLAPAQRIDLIVDVTAETGSAGHIVQLDRNESFSQVAFEVTGEGSSARRENPKPLPPNAYTKPDLASARNLALLMEGGAMGGMRGATMDGQMSSMRDMMQAGNFWAFNGAVGGMDGPPLADLSLGETVRLKITNDTSFPHAMHLHGMHFHEIEPNGSLGAFRDTTLLDRGEVREIAYVANNPGKWLLHCHMLSHARSGMMTWVDVA</sequence>
<evidence type="ECO:0000259" key="5">
    <source>
        <dbReference type="Pfam" id="PF07731"/>
    </source>
</evidence>
<dbReference type="Gene3D" id="2.60.40.420">
    <property type="entry name" value="Cupredoxins - blue copper proteins"/>
    <property type="match status" value="3"/>
</dbReference>
<dbReference type="GO" id="GO:0051301">
    <property type="term" value="P:cell division"/>
    <property type="evidence" value="ECO:0007669"/>
    <property type="project" value="UniProtKB-KW"/>
</dbReference>
<dbReference type="PANTHER" id="PTHR11709">
    <property type="entry name" value="MULTI-COPPER OXIDASE"/>
    <property type="match status" value="1"/>
</dbReference>
<dbReference type="OrthoDB" id="9757546at2"/>
<feature type="domain" description="Plastocyanin-like" evidence="6">
    <location>
        <begin position="38"/>
        <end position="152"/>
    </location>
</feature>
<dbReference type="PANTHER" id="PTHR11709:SF2">
    <property type="entry name" value="MULTICOPPER OXIDASE LPR1"/>
    <property type="match status" value="1"/>
</dbReference>
<dbReference type="InterPro" id="IPR008972">
    <property type="entry name" value="Cupredoxin"/>
</dbReference>
<keyword evidence="2" id="KW-0560">Oxidoreductase</keyword>
<evidence type="ECO:0000313" key="8">
    <source>
        <dbReference type="Proteomes" id="UP000198440"/>
    </source>
</evidence>
<reference evidence="7 8" key="1">
    <citation type="submission" date="2017-06" db="EMBL/GenBank/DDBJ databases">
        <authorList>
            <person name="Kim H.J."/>
            <person name="Triplett B.A."/>
        </authorList>
    </citation>
    <scope>NUCLEOTIDE SEQUENCE [LARGE SCALE GENOMIC DNA]</scope>
    <source>
        <strain evidence="7 8">DSM 11445</strain>
    </source>
</reference>
<dbReference type="Pfam" id="PF00394">
    <property type="entry name" value="Cu-oxidase"/>
    <property type="match status" value="1"/>
</dbReference>
<dbReference type="InterPro" id="IPR011706">
    <property type="entry name" value="Cu-oxidase_C"/>
</dbReference>
<dbReference type="Pfam" id="PF07732">
    <property type="entry name" value="Cu-oxidase_3"/>
    <property type="match status" value="1"/>
</dbReference>
<dbReference type="InterPro" id="IPR001117">
    <property type="entry name" value="Cu-oxidase_2nd"/>
</dbReference>
<accession>A0A239L7M6</accession>
<dbReference type="InterPro" id="IPR002355">
    <property type="entry name" value="Cu_oxidase_Cu_BS"/>
</dbReference>
<dbReference type="AlphaFoldDB" id="A0A239L7M6"/>
<evidence type="ECO:0000256" key="3">
    <source>
        <dbReference type="SAM" id="MobiDB-lite"/>
    </source>
</evidence>
<dbReference type="GO" id="GO:0005507">
    <property type="term" value="F:copper ion binding"/>
    <property type="evidence" value="ECO:0007669"/>
    <property type="project" value="InterPro"/>
</dbReference>
<keyword evidence="7" id="KW-0946">Virion</keyword>
<dbReference type="InterPro" id="IPR045087">
    <property type="entry name" value="Cu-oxidase_fam"/>
</dbReference>
<dbReference type="GO" id="GO:0016491">
    <property type="term" value="F:oxidoreductase activity"/>
    <property type="evidence" value="ECO:0007669"/>
    <property type="project" value="UniProtKB-KW"/>
</dbReference>
<evidence type="ECO:0000256" key="1">
    <source>
        <dbReference type="ARBA" id="ARBA00022723"/>
    </source>
</evidence>
<dbReference type="InterPro" id="IPR011707">
    <property type="entry name" value="Cu-oxidase-like_N"/>
</dbReference>
<evidence type="ECO:0000313" key="7">
    <source>
        <dbReference type="EMBL" id="SNT26616.1"/>
    </source>
</evidence>
<keyword evidence="7" id="KW-0167">Capsid protein</keyword>
<dbReference type="RefSeq" id="WP_089280242.1">
    <property type="nucleotide sequence ID" value="NZ_FZON01000082.1"/>
</dbReference>
<keyword evidence="7" id="KW-0131">Cell cycle</keyword>
<name>A0A239L7M6_9RHOB</name>
<proteinExistence type="predicted"/>
<dbReference type="Pfam" id="PF07731">
    <property type="entry name" value="Cu-oxidase_2"/>
    <property type="match status" value="1"/>
</dbReference>
<dbReference type="GO" id="GO:0030288">
    <property type="term" value="C:outer membrane-bounded periplasmic space"/>
    <property type="evidence" value="ECO:0007669"/>
    <property type="project" value="TreeGrafter"/>
</dbReference>
<dbReference type="EMBL" id="FZON01000082">
    <property type="protein sequence ID" value="SNT26616.1"/>
    <property type="molecule type" value="Genomic_DNA"/>
</dbReference>
<protein>
    <submittedName>
        <fullName evidence="7">Multicopper oxidase with three cupredoxin domains (Includes cell division protein FtsP and spore coat protein CotA)</fullName>
    </submittedName>
</protein>
<organism evidence="7 8">
    <name type="scientific">Antarctobacter heliothermus</name>
    <dbReference type="NCBI Taxonomy" id="74033"/>
    <lineage>
        <taxon>Bacteria</taxon>
        <taxon>Pseudomonadati</taxon>
        <taxon>Pseudomonadota</taxon>
        <taxon>Alphaproteobacteria</taxon>
        <taxon>Rhodobacterales</taxon>
        <taxon>Roseobacteraceae</taxon>
        <taxon>Antarctobacter</taxon>
    </lineage>
</organism>
<keyword evidence="7" id="KW-0132">Cell division</keyword>
<evidence type="ECO:0000259" key="6">
    <source>
        <dbReference type="Pfam" id="PF07732"/>
    </source>
</evidence>
<dbReference type="PROSITE" id="PS00080">
    <property type="entry name" value="MULTICOPPER_OXIDASE2"/>
    <property type="match status" value="1"/>
</dbReference>
<keyword evidence="1" id="KW-0479">Metal-binding</keyword>
<dbReference type="CDD" id="cd13861">
    <property type="entry name" value="CuRO_1_CumA_like"/>
    <property type="match status" value="1"/>
</dbReference>
<dbReference type="Proteomes" id="UP000198440">
    <property type="component" value="Unassembled WGS sequence"/>
</dbReference>
<evidence type="ECO:0000259" key="4">
    <source>
        <dbReference type="Pfam" id="PF00394"/>
    </source>
</evidence>